<dbReference type="KEGG" id="muo:115473182"/>
<protein>
    <recommendedName>
        <fullName evidence="2">DNA repair protein SWI5 homolog</fullName>
    </recommendedName>
    <alternativeName>
        <fullName evidence="5">Protein SAE3 homolog</fullName>
    </alternativeName>
</protein>
<evidence type="ECO:0000256" key="4">
    <source>
        <dbReference type="ARBA" id="ARBA00023204"/>
    </source>
</evidence>
<evidence type="ECO:0000256" key="5">
    <source>
        <dbReference type="ARBA" id="ARBA00030081"/>
    </source>
</evidence>
<comment type="function">
    <text evidence="6">Component of the SWI5-SFR1 complex, a complex required for double-strand break repair via homologous recombination.</text>
</comment>
<gene>
    <name evidence="8" type="primary">SWI5</name>
</gene>
<dbReference type="FunFam" id="1.20.5.170:FF:000056">
    <property type="entry name" value="DNA repair protein SWI5 homolog"/>
    <property type="match status" value="1"/>
</dbReference>
<dbReference type="Gene3D" id="1.20.5.170">
    <property type="match status" value="1"/>
</dbReference>
<dbReference type="Proteomes" id="UP000515156">
    <property type="component" value="Chromosome 6"/>
</dbReference>
<accession>A0A6P7Y8I5</accession>
<comment type="similarity">
    <text evidence="1">Belongs to the SWI5/SAE3 family.</text>
</comment>
<proteinExistence type="inferred from homology"/>
<dbReference type="RefSeq" id="XP_030063797.1">
    <property type="nucleotide sequence ID" value="XM_030207937.1"/>
</dbReference>
<keyword evidence="3" id="KW-0227">DNA damage</keyword>
<dbReference type="GO" id="GO:0034974">
    <property type="term" value="C:Swi5-Swi2 complex"/>
    <property type="evidence" value="ECO:0007669"/>
    <property type="project" value="TreeGrafter"/>
</dbReference>
<organism evidence="7 8">
    <name type="scientific">Microcaecilia unicolor</name>
    <dbReference type="NCBI Taxonomy" id="1415580"/>
    <lineage>
        <taxon>Eukaryota</taxon>
        <taxon>Metazoa</taxon>
        <taxon>Chordata</taxon>
        <taxon>Craniata</taxon>
        <taxon>Vertebrata</taxon>
        <taxon>Euteleostomi</taxon>
        <taxon>Amphibia</taxon>
        <taxon>Gymnophiona</taxon>
        <taxon>Siphonopidae</taxon>
        <taxon>Microcaecilia</taxon>
    </lineage>
</organism>
<dbReference type="PANTHER" id="PTHR28529">
    <property type="entry name" value="DNA REPAIR PROTEIN SWI5 HOMOLOG"/>
    <property type="match status" value="1"/>
</dbReference>
<evidence type="ECO:0000313" key="7">
    <source>
        <dbReference type="Proteomes" id="UP000515156"/>
    </source>
</evidence>
<dbReference type="Pfam" id="PF07061">
    <property type="entry name" value="Swi5"/>
    <property type="match status" value="1"/>
</dbReference>
<evidence type="ECO:0000313" key="8">
    <source>
        <dbReference type="RefSeq" id="XP_030063797.1"/>
    </source>
</evidence>
<keyword evidence="4" id="KW-0234">DNA repair</keyword>
<dbReference type="GeneID" id="115473182"/>
<dbReference type="GO" id="GO:0000724">
    <property type="term" value="P:double-strand break repair via homologous recombination"/>
    <property type="evidence" value="ECO:0007669"/>
    <property type="project" value="UniProtKB-ARBA"/>
</dbReference>
<keyword evidence="7" id="KW-1185">Reference proteome</keyword>
<dbReference type="PANTHER" id="PTHR28529:SF2">
    <property type="entry name" value="DNA REPAIR PROTEIN SWI5 HOMOLOG"/>
    <property type="match status" value="1"/>
</dbReference>
<evidence type="ECO:0000256" key="1">
    <source>
        <dbReference type="ARBA" id="ARBA00008060"/>
    </source>
</evidence>
<dbReference type="OrthoDB" id="255837at2759"/>
<reference evidence="8" key="1">
    <citation type="submission" date="2025-08" db="UniProtKB">
        <authorList>
            <consortium name="RefSeq"/>
        </authorList>
    </citation>
    <scope>IDENTIFICATION</scope>
</reference>
<sequence>MQKSNKSRIGLLIQSQRSSKVGAVSKDTIHQEITDLRERDAALSKETAQLVAEGYSLEELDKHISLLHQYNDLRDTGQLLLGRLAVLRGVTTKDMYLEFDMELED</sequence>
<evidence type="ECO:0000256" key="3">
    <source>
        <dbReference type="ARBA" id="ARBA00022763"/>
    </source>
</evidence>
<dbReference type="InterPro" id="IPR010760">
    <property type="entry name" value="DNA-repair_Swi5"/>
</dbReference>
<dbReference type="CTD" id="375757"/>
<name>A0A6P7Y8I5_9AMPH</name>
<dbReference type="InParanoid" id="A0A6P7Y8I5"/>
<evidence type="ECO:0000256" key="2">
    <source>
        <dbReference type="ARBA" id="ARBA00019825"/>
    </source>
</evidence>
<dbReference type="AlphaFoldDB" id="A0A6P7Y8I5"/>
<dbReference type="GO" id="GO:0032798">
    <property type="term" value="C:Swi5-Sfr1 complex"/>
    <property type="evidence" value="ECO:0007669"/>
    <property type="project" value="UniProtKB-ARBA"/>
</dbReference>
<evidence type="ECO:0000256" key="6">
    <source>
        <dbReference type="ARBA" id="ARBA00059338"/>
    </source>
</evidence>